<comment type="caution">
    <text evidence="3">The sequence shown here is derived from an EMBL/GenBank/DDBJ whole genome shotgun (WGS) entry which is preliminary data.</text>
</comment>
<feature type="domain" description="Fatty acid desaturase" evidence="2">
    <location>
        <begin position="66"/>
        <end position="336"/>
    </location>
</feature>
<feature type="transmembrane region" description="Helical" evidence="1">
    <location>
        <begin position="160"/>
        <end position="177"/>
    </location>
</feature>
<dbReference type="RefSeq" id="WP_202014681.1">
    <property type="nucleotide sequence ID" value="NZ_JAERRB010000012.1"/>
</dbReference>
<dbReference type="PANTHER" id="PTHR19353">
    <property type="entry name" value="FATTY ACID DESATURASE 2"/>
    <property type="match status" value="1"/>
</dbReference>
<dbReference type="InterPro" id="IPR012171">
    <property type="entry name" value="Fatty_acid_desaturase"/>
</dbReference>
<feature type="transmembrane region" description="Helical" evidence="1">
    <location>
        <begin position="65"/>
        <end position="86"/>
    </location>
</feature>
<feature type="transmembrane region" description="Helical" evidence="1">
    <location>
        <begin position="204"/>
        <end position="223"/>
    </location>
</feature>
<dbReference type="CDD" id="cd03506">
    <property type="entry name" value="Delta6-FADS-like"/>
    <property type="match status" value="1"/>
</dbReference>
<keyword evidence="1" id="KW-1133">Transmembrane helix</keyword>
<keyword evidence="1" id="KW-0812">Transmembrane</keyword>
<dbReference type="EMBL" id="JAERRB010000012">
    <property type="protein sequence ID" value="MBL0744793.1"/>
    <property type="molecule type" value="Genomic_DNA"/>
</dbReference>
<keyword evidence="4" id="KW-1185">Reference proteome</keyword>
<protein>
    <submittedName>
        <fullName evidence="3">Acyl-CoA desaturase</fullName>
    </submittedName>
</protein>
<reference evidence="3 4" key="1">
    <citation type="submission" date="2021-01" db="EMBL/GenBank/DDBJ databases">
        <title>Chryseolinea sp. Jin1 Genome sequencing and assembly.</title>
        <authorList>
            <person name="Kim I."/>
        </authorList>
    </citation>
    <scope>NUCLEOTIDE SEQUENCE [LARGE SCALE GENOMIC DNA]</scope>
    <source>
        <strain evidence="3 4">Jin1</strain>
    </source>
</reference>
<proteinExistence type="predicted"/>
<evidence type="ECO:0000259" key="2">
    <source>
        <dbReference type="Pfam" id="PF00487"/>
    </source>
</evidence>
<dbReference type="Proteomes" id="UP000613030">
    <property type="component" value="Unassembled WGS sequence"/>
</dbReference>
<feature type="transmembrane region" description="Helical" evidence="1">
    <location>
        <begin position="98"/>
        <end position="117"/>
    </location>
</feature>
<dbReference type="PIRSF" id="PIRSF015921">
    <property type="entry name" value="FA_sphinglp_des"/>
    <property type="match status" value="1"/>
</dbReference>
<feature type="transmembrane region" description="Helical" evidence="1">
    <location>
        <begin position="38"/>
        <end position="59"/>
    </location>
</feature>
<dbReference type="InterPro" id="IPR005804">
    <property type="entry name" value="FA_desaturase_dom"/>
</dbReference>
<dbReference type="PANTHER" id="PTHR19353:SF19">
    <property type="entry name" value="DELTA(5) FATTY ACID DESATURASE C-RELATED"/>
    <property type="match status" value="1"/>
</dbReference>
<evidence type="ECO:0000313" key="4">
    <source>
        <dbReference type="Proteomes" id="UP000613030"/>
    </source>
</evidence>
<keyword evidence="1" id="KW-0472">Membrane</keyword>
<name>A0ABS1L035_9BACT</name>
<evidence type="ECO:0000256" key="1">
    <source>
        <dbReference type="SAM" id="Phobius"/>
    </source>
</evidence>
<dbReference type="Pfam" id="PF00487">
    <property type="entry name" value="FA_desaturase"/>
    <property type="match status" value="1"/>
</dbReference>
<organism evidence="3 4">
    <name type="scientific">Chryseolinea lacunae</name>
    <dbReference type="NCBI Taxonomy" id="2801331"/>
    <lineage>
        <taxon>Bacteria</taxon>
        <taxon>Pseudomonadati</taxon>
        <taxon>Bacteroidota</taxon>
        <taxon>Cytophagia</taxon>
        <taxon>Cytophagales</taxon>
        <taxon>Fulvivirgaceae</taxon>
        <taxon>Chryseolinea</taxon>
    </lineage>
</organism>
<evidence type="ECO:0000313" key="3">
    <source>
        <dbReference type="EMBL" id="MBL0744793.1"/>
    </source>
</evidence>
<sequence length="356" mass="41344">MLKYTFDTDGSFFFRTLKQKVDRYFTESRLHPAGNRKLYFKSILQIVSASALYTVLVFFTPMAPVSIFLCLLLGLNLAVIGFNVMHEGGHQSFSRIPWMNNASAYFLNILGGITYYWKIKHNVNHHTYTNIEGMDSDIDVKPFMRLHADQPRHGYHRFQHVYFVVLYGVSYLAWIFYEDFQKYFSGKISTNSERKKLALKERGIFWFTKIMYVVAYVVVPIVMVGWLWWLIGFFIITFVCGLAISLVFQLAHVVEGTSFHSALHQDDAKKQEWAIHQITSTANFATSSKSLYWLLGGLNFQIEHHLFPRVSHIHYPAISRLVKEACRESNVLYNEYSSMYKAVVSHLIHLRKLGSA</sequence>
<accession>A0ABS1L035</accession>
<feature type="transmembrane region" description="Helical" evidence="1">
    <location>
        <begin position="229"/>
        <end position="251"/>
    </location>
</feature>
<gene>
    <name evidence="3" type="ORF">JI741_26400</name>
</gene>